<sequence length="82" mass="9136">MSHPSKCTAYGNFYDWGPWSMEKRRCDMWCVKNSNRELIAVCAAYLHPSSAPLLHGNEAMNGTMSTGKADGDMQLETPTHEA</sequence>
<evidence type="ECO:0000313" key="3">
    <source>
        <dbReference type="Proteomes" id="UP001345963"/>
    </source>
</evidence>
<evidence type="ECO:0000313" key="2">
    <source>
        <dbReference type="EMBL" id="MED6236980.1"/>
    </source>
</evidence>
<dbReference type="Proteomes" id="UP001345963">
    <property type="component" value="Unassembled WGS sequence"/>
</dbReference>
<evidence type="ECO:0000256" key="1">
    <source>
        <dbReference type="SAM" id="MobiDB-lite"/>
    </source>
</evidence>
<dbReference type="EMBL" id="JAHUTI010013361">
    <property type="protein sequence ID" value="MED6236980.1"/>
    <property type="molecule type" value="Genomic_DNA"/>
</dbReference>
<protein>
    <submittedName>
        <fullName evidence="2">Uncharacterized protein</fullName>
    </submittedName>
</protein>
<feature type="region of interest" description="Disordered" evidence="1">
    <location>
        <begin position="57"/>
        <end position="82"/>
    </location>
</feature>
<keyword evidence="3" id="KW-1185">Reference proteome</keyword>
<organism evidence="2 3">
    <name type="scientific">Ataeniobius toweri</name>
    <dbReference type="NCBI Taxonomy" id="208326"/>
    <lineage>
        <taxon>Eukaryota</taxon>
        <taxon>Metazoa</taxon>
        <taxon>Chordata</taxon>
        <taxon>Craniata</taxon>
        <taxon>Vertebrata</taxon>
        <taxon>Euteleostomi</taxon>
        <taxon>Actinopterygii</taxon>
        <taxon>Neopterygii</taxon>
        <taxon>Teleostei</taxon>
        <taxon>Neoteleostei</taxon>
        <taxon>Acanthomorphata</taxon>
        <taxon>Ovalentaria</taxon>
        <taxon>Atherinomorphae</taxon>
        <taxon>Cyprinodontiformes</taxon>
        <taxon>Goodeidae</taxon>
        <taxon>Ataeniobius</taxon>
    </lineage>
</organism>
<comment type="caution">
    <text evidence="2">The sequence shown here is derived from an EMBL/GenBank/DDBJ whole genome shotgun (WGS) entry which is preliminary data.</text>
</comment>
<gene>
    <name evidence="2" type="ORF">ATANTOWER_017052</name>
</gene>
<proteinExistence type="predicted"/>
<reference evidence="2 3" key="1">
    <citation type="submission" date="2021-07" db="EMBL/GenBank/DDBJ databases">
        <authorList>
            <person name="Palmer J.M."/>
        </authorList>
    </citation>
    <scope>NUCLEOTIDE SEQUENCE [LARGE SCALE GENOMIC DNA]</scope>
    <source>
        <strain evidence="2 3">AT_MEX2019</strain>
        <tissue evidence="2">Muscle</tissue>
    </source>
</reference>
<name>A0ABU7AHL0_9TELE</name>
<accession>A0ABU7AHL0</accession>